<comment type="caution">
    <text evidence="1">The sequence shown here is derived from an EMBL/GenBank/DDBJ whole genome shotgun (WGS) entry which is preliminary data.</text>
</comment>
<gene>
    <name evidence="1" type="ORF">GCM10009639_26960</name>
</gene>
<evidence type="ECO:0000313" key="1">
    <source>
        <dbReference type="EMBL" id="GAA1393659.1"/>
    </source>
</evidence>
<organism evidence="1 2">
    <name type="scientific">Kitasatospora putterlickiae</name>
    <dbReference type="NCBI Taxonomy" id="221725"/>
    <lineage>
        <taxon>Bacteria</taxon>
        <taxon>Bacillati</taxon>
        <taxon>Actinomycetota</taxon>
        <taxon>Actinomycetes</taxon>
        <taxon>Kitasatosporales</taxon>
        <taxon>Streptomycetaceae</taxon>
        <taxon>Kitasatospora</taxon>
    </lineage>
</organism>
<sequence>MIMRPTGRADGPYSAAFLPQQQMTLRAAEQPISEPVAKLGGQPVWLDGPAWPVDPSTGNPLVFIGQFPVPGDTVRLAYLFVDEEDRIMGGTNPEAGDAVLLVQPDGRIPPSTVIGPPGTQGRTLWRWGPDESEIPVEWHVDLQPVAPEIDRSINDQAAFERSLRGERPAAEVPDGEDLHDYMGGAACYPNLFARVEAPWQFLFKISDAPDDKDPYFLNFGYGYGYGFVSPDHREGRFFWECS</sequence>
<dbReference type="RefSeq" id="WP_344333671.1">
    <property type="nucleotide sequence ID" value="NZ_BAAAKJ010000137.1"/>
</dbReference>
<evidence type="ECO:0000313" key="2">
    <source>
        <dbReference type="Proteomes" id="UP001499863"/>
    </source>
</evidence>
<dbReference type="Proteomes" id="UP001499863">
    <property type="component" value="Unassembled WGS sequence"/>
</dbReference>
<evidence type="ECO:0008006" key="3">
    <source>
        <dbReference type="Google" id="ProtNLM"/>
    </source>
</evidence>
<name>A0ABP4INW5_9ACTN</name>
<reference evidence="2" key="1">
    <citation type="journal article" date="2019" name="Int. J. Syst. Evol. Microbiol.">
        <title>The Global Catalogue of Microorganisms (GCM) 10K type strain sequencing project: providing services to taxonomists for standard genome sequencing and annotation.</title>
        <authorList>
            <consortium name="The Broad Institute Genomics Platform"/>
            <consortium name="The Broad Institute Genome Sequencing Center for Infectious Disease"/>
            <person name="Wu L."/>
            <person name="Ma J."/>
        </authorList>
    </citation>
    <scope>NUCLEOTIDE SEQUENCE [LARGE SCALE GENOMIC DNA]</scope>
    <source>
        <strain evidence="2">JCM 12393</strain>
    </source>
</reference>
<proteinExistence type="predicted"/>
<dbReference type="EMBL" id="BAAAKJ010000137">
    <property type="protein sequence ID" value="GAA1393659.1"/>
    <property type="molecule type" value="Genomic_DNA"/>
</dbReference>
<accession>A0ABP4INW5</accession>
<keyword evidence="2" id="KW-1185">Reference proteome</keyword>
<protein>
    <recommendedName>
        <fullName evidence="3">DUF1963 domain-containing protein</fullName>
    </recommendedName>
</protein>